<proteinExistence type="predicted"/>
<dbReference type="InterPro" id="IPR045788">
    <property type="entry name" value="MobC_2"/>
</dbReference>
<dbReference type="AlphaFoldDB" id="A0A6I6JSC5"/>
<dbReference type="Proteomes" id="UP000428260">
    <property type="component" value="Chromosome"/>
</dbReference>
<reference evidence="2 3" key="1">
    <citation type="submission" date="2019-11" db="EMBL/GenBank/DDBJ databases">
        <authorList>
            <person name="Zheng R.K."/>
            <person name="Sun C.M."/>
        </authorList>
    </citation>
    <scope>NUCLEOTIDE SEQUENCE [LARGE SCALE GENOMIC DNA]</scope>
    <source>
        <strain evidence="2 3">WC007</strain>
    </source>
</reference>
<sequence>MKQENTNRRRRKGGRPAKSDPVTECVMVRFNAREYARFLTLFEQSGVKAKAVFIKARVFGQPFRVVKTDRAMLEYVAKLTTFFAQFRGVGTNYNQVVKELHSNFSHKKALALLFKLEKLTTELAVTGQQIIALSKEFEKKYLQK</sequence>
<keyword evidence="3" id="KW-1185">Reference proteome</keyword>
<feature type="region of interest" description="Disordered" evidence="1">
    <location>
        <begin position="1"/>
        <end position="20"/>
    </location>
</feature>
<evidence type="ECO:0000313" key="3">
    <source>
        <dbReference type="Proteomes" id="UP000428260"/>
    </source>
</evidence>
<accession>A0A6I6JSC5</accession>
<dbReference type="KEGG" id="mcos:GM418_20185"/>
<evidence type="ECO:0000256" key="1">
    <source>
        <dbReference type="SAM" id="MobiDB-lite"/>
    </source>
</evidence>
<organism evidence="2 3">
    <name type="scientific">Maribellus comscasis</name>
    <dbReference type="NCBI Taxonomy" id="2681766"/>
    <lineage>
        <taxon>Bacteria</taxon>
        <taxon>Pseudomonadati</taxon>
        <taxon>Bacteroidota</taxon>
        <taxon>Bacteroidia</taxon>
        <taxon>Marinilabiliales</taxon>
        <taxon>Prolixibacteraceae</taxon>
        <taxon>Maribellus</taxon>
    </lineage>
</organism>
<dbReference type="RefSeq" id="WP_158869045.1">
    <property type="nucleotide sequence ID" value="NZ_CP046401.1"/>
</dbReference>
<name>A0A6I6JSC5_9BACT</name>
<protein>
    <submittedName>
        <fullName evidence="2">MobA protein</fullName>
    </submittedName>
</protein>
<dbReference type="NCBIfam" id="NF041324">
    <property type="entry name" value="Bacteroid_MobA"/>
    <property type="match status" value="1"/>
</dbReference>
<dbReference type="Pfam" id="PF19514">
    <property type="entry name" value="MobC_2"/>
    <property type="match status" value="1"/>
</dbReference>
<gene>
    <name evidence="2" type="ORF">GM418_20185</name>
</gene>
<dbReference type="EMBL" id="CP046401">
    <property type="protein sequence ID" value="QGY45906.1"/>
    <property type="molecule type" value="Genomic_DNA"/>
</dbReference>
<evidence type="ECO:0000313" key="2">
    <source>
        <dbReference type="EMBL" id="QGY45906.1"/>
    </source>
</evidence>